<dbReference type="KEGG" id="gba:J421_5325"/>
<reference evidence="1 2" key="1">
    <citation type="journal article" date="2014" name="Genome Announc.">
        <title>Genome Sequence and Methylome of Soil Bacterium Gemmatirosa kalamazoonensis KBS708T, a Member of the Rarely Cultivated Gemmatimonadetes Phylum.</title>
        <authorList>
            <person name="Debruyn J.M."/>
            <person name="Radosevich M."/>
            <person name="Wommack K.E."/>
            <person name="Polson S.W."/>
            <person name="Hauser L.J."/>
            <person name="Fawaz M.N."/>
            <person name="Korlach J."/>
            <person name="Tsai Y.C."/>
        </authorList>
    </citation>
    <scope>NUCLEOTIDE SEQUENCE [LARGE SCALE GENOMIC DNA]</scope>
    <source>
        <strain evidence="1 2">KBS708</strain>
        <plasmid evidence="2">Plasmid 1</plasmid>
    </source>
</reference>
<protein>
    <submittedName>
        <fullName evidence="1">Uncharacterized protein</fullName>
    </submittedName>
</protein>
<organism evidence="1 2">
    <name type="scientific">Gemmatirosa kalamazoonensis</name>
    <dbReference type="NCBI Taxonomy" id="861299"/>
    <lineage>
        <taxon>Bacteria</taxon>
        <taxon>Pseudomonadati</taxon>
        <taxon>Gemmatimonadota</taxon>
        <taxon>Gemmatimonadia</taxon>
        <taxon>Gemmatimonadales</taxon>
        <taxon>Gemmatimonadaceae</taxon>
        <taxon>Gemmatirosa</taxon>
    </lineage>
</organism>
<dbReference type="HOGENOM" id="CLU_3153261_0_0_0"/>
<evidence type="ECO:0000313" key="1">
    <source>
        <dbReference type="EMBL" id="AHG92860.1"/>
    </source>
</evidence>
<accession>W0RRB7</accession>
<sequence>MRAGAPEGGEPMPAPQLSLRAGCRGALAQLLAAAHVLAEPPASDNRPA</sequence>
<dbReference type="Proteomes" id="UP000019151">
    <property type="component" value="Plasmid 1"/>
</dbReference>
<keyword evidence="1" id="KW-0614">Plasmid</keyword>
<evidence type="ECO:0000313" key="2">
    <source>
        <dbReference type="Proteomes" id="UP000019151"/>
    </source>
</evidence>
<dbReference type="EMBL" id="CP007129">
    <property type="protein sequence ID" value="AHG92860.1"/>
    <property type="molecule type" value="Genomic_DNA"/>
</dbReference>
<dbReference type="InParanoid" id="W0RRB7"/>
<proteinExistence type="predicted"/>
<name>W0RRB7_9BACT</name>
<geneLocation type="plasmid" evidence="1 2">
    <name>1</name>
</geneLocation>
<dbReference type="AlphaFoldDB" id="W0RRB7"/>
<gene>
    <name evidence="1" type="ORF">J421_5325</name>
</gene>
<keyword evidence="2" id="KW-1185">Reference proteome</keyword>